<dbReference type="Proteomes" id="UP001472677">
    <property type="component" value="Unassembled WGS sequence"/>
</dbReference>
<dbReference type="EMBL" id="JBBPBM010000108">
    <property type="protein sequence ID" value="KAK8507420.1"/>
    <property type="molecule type" value="Genomic_DNA"/>
</dbReference>
<evidence type="ECO:0000313" key="1">
    <source>
        <dbReference type="EMBL" id="KAK8507420.1"/>
    </source>
</evidence>
<dbReference type="InterPro" id="IPR002528">
    <property type="entry name" value="MATE_fam"/>
</dbReference>
<organism evidence="1 2">
    <name type="scientific">Hibiscus sabdariffa</name>
    <name type="common">roselle</name>
    <dbReference type="NCBI Taxonomy" id="183260"/>
    <lineage>
        <taxon>Eukaryota</taxon>
        <taxon>Viridiplantae</taxon>
        <taxon>Streptophyta</taxon>
        <taxon>Embryophyta</taxon>
        <taxon>Tracheophyta</taxon>
        <taxon>Spermatophyta</taxon>
        <taxon>Magnoliopsida</taxon>
        <taxon>eudicotyledons</taxon>
        <taxon>Gunneridae</taxon>
        <taxon>Pentapetalae</taxon>
        <taxon>rosids</taxon>
        <taxon>malvids</taxon>
        <taxon>Malvales</taxon>
        <taxon>Malvaceae</taxon>
        <taxon>Malvoideae</taxon>
        <taxon>Hibiscus</taxon>
    </lineage>
</organism>
<keyword evidence="2" id="KW-1185">Reference proteome</keyword>
<dbReference type="CDD" id="cd13132">
    <property type="entry name" value="MATE_eukaryotic"/>
    <property type="match status" value="2"/>
</dbReference>
<dbReference type="PANTHER" id="PTHR11206">
    <property type="entry name" value="MULTIDRUG RESISTANCE PROTEIN"/>
    <property type="match status" value="1"/>
</dbReference>
<gene>
    <name evidence="1" type="ORF">V6N12_072682</name>
</gene>
<proteinExistence type="predicted"/>
<reference evidence="1 2" key="1">
    <citation type="journal article" date="2024" name="G3 (Bethesda)">
        <title>Genome assembly of Hibiscus sabdariffa L. provides insights into metabolisms of medicinal natural products.</title>
        <authorList>
            <person name="Kim T."/>
        </authorList>
    </citation>
    <scope>NUCLEOTIDE SEQUENCE [LARGE SCALE GENOMIC DNA]</scope>
    <source>
        <strain evidence="1">TK-2024</strain>
        <tissue evidence="1">Old leaves</tissue>
    </source>
</reference>
<protein>
    <submittedName>
        <fullName evidence="1">Uncharacterized protein</fullName>
    </submittedName>
</protein>
<name>A0ABR2BJT7_9ROSI</name>
<evidence type="ECO:0000313" key="2">
    <source>
        <dbReference type="Proteomes" id="UP001472677"/>
    </source>
</evidence>
<dbReference type="Pfam" id="PF01554">
    <property type="entry name" value="MatE"/>
    <property type="match status" value="4"/>
</dbReference>
<sequence length="822" mass="89438">MDFTEAKVQVLFAVPMVLSNVFYFSIPMVSVMFAGHLGEVELAGSTLANSWANVTGFAFMVGLSGALETLCGQGFGAKMYRMLGIYLQASCIISFFFSLIISVLWFFTEPILVLLHQDPEISRTAALYIKYLIPGLFAYGFLQNILRFLQTQSIVKPLVLFSVIPLGIHFGIVYSLVNKTSLGFKGAAMAASISLWISFLSLAVYVVFAKKFNNTWKGLSFEPFHYILQNLKLALPSAAMICLEGWAFEILVFLAGLMPNPEITTSLIAICVNTENIAYMITIGLSAAASTRVSNEIGAGNPNQAKHATTVSLKLSVLVAVAMVLTLLSGHDIWAGFFSDSHSIIKKFAEMTPLLVVSITIDTVQGVLSGVVRGCGWQNLAVIVNLGTFYCIEAANGFSSQGTSGRCWNKVMDFAEAKVQVLFAVPMVLCNVFYFSITMVSVMFAGHLGEVELAGSALASSWANVTGFAFMVGLSGALETLCGQGFGAKMYRMLGIYLQASCIISFLFSIIISILWFFTEPILVLLHQDPEISRTAALYIKYLIPGLFAFGFLQNILRFLQTQSIVKPLVLFSLVPLGIHFGIVYSLVNKTSLGFKGAAMAASISLWISFLLLTMYVVFANKFNNTWKGLSFESFHYILQNLKLALPSAAMICLKGWALEILVFLAGLMSNPEITTSLIAICVNTQNVAYMITYGLSAAASTRVSNELGAGNPNKAKHAMAVTLKLSILVAVAMALTLLLGHDIWVGFFSDNHSIIKKFTDMTPWVVISIAIDTVQGVLSGIVRGCGWQKLAVLANFGTYYFIGMPIAVSLGFKFKLYVKVS</sequence>
<dbReference type="InterPro" id="IPR045069">
    <property type="entry name" value="MATE_euk"/>
</dbReference>
<comment type="caution">
    <text evidence="1">The sequence shown here is derived from an EMBL/GenBank/DDBJ whole genome shotgun (WGS) entry which is preliminary data.</text>
</comment>
<accession>A0ABR2BJT7</accession>
<dbReference type="NCBIfam" id="TIGR00797">
    <property type="entry name" value="matE"/>
    <property type="match status" value="2"/>
</dbReference>